<dbReference type="Pfam" id="PF02565">
    <property type="entry name" value="RecO_C"/>
    <property type="match status" value="1"/>
</dbReference>
<dbReference type="InterPro" id="IPR037278">
    <property type="entry name" value="ARFGAP/RecO"/>
</dbReference>
<dbReference type="NCBIfam" id="TIGR00613">
    <property type="entry name" value="reco"/>
    <property type="match status" value="1"/>
</dbReference>
<gene>
    <name evidence="8 10" type="primary">recO</name>
    <name evidence="10" type="ORF">OJ962_23805</name>
</gene>
<keyword evidence="4 8" id="KW-0227">DNA damage</keyword>
<evidence type="ECO:0000259" key="9">
    <source>
        <dbReference type="Pfam" id="PF11967"/>
    </source>
</evidence>
<evidence type="ECO:0000256" key="4">
    <source>
        <dbReference type="ARBA" id="ARBA00022763"/>
    </source>
</evidence>
<reference evidence="10" key="1">
    <citation type="submission" date="2022-10" db="EMBL/GenBank/DDBJ databases">
        <title>The WGS of Solirubrobacter sp. CPCC 204708.</title>
        <authorList>
            <person name="Jiang Z."/>
        </authorList>
    </citation>
    <scope>NUCLEOTIDE SEQUENCE</scope>
    <source>
        <strain evidence="10">CPCC 204708</strain>
    </source>
</reference>
<evidence type="ECO:0000256" key="6">
    <source>
        <dbReference type="ARBA" id="ARBA00023204"/>
    </source>
</evidence>
<dbReference type="PANTHER" id="PTHR33991:SF1">
    <property type="entry name" value="DNA REPAIR PROTEIN RECO"/>
    <property type="match status" value="1"/>
</dbReference>
<dbReference type="RefSeq" id="WP_270006656.1">
    <property type="nucleotide sequence ID" value="NZ_JAPCID010000041.1"/>
</dbReference>
<dbReference type="PANTHER" id="PTHR33991">
    <property type="entry name" value="DNA REPAIR PROTEIN RECO"/>
    <property type="match status" value="1"/>
</dbReference>
<evidence type="ECO:0000256" key="5">
    <source>
        <dbReference type="ARBA" id="ARBA00023172"/>
    </source>
</evidence>
<keyword evidence="6 8" id="KW-0234">DNA repair</keyword>
<dbReference type="Gene3D" id="6.20.220.20">
    <property type="entry name" value="Recombination protein O, zinc-binding domain"/>
    <property type="match status" value="1"/>
</dbReference>
<keyword evidence="11" id="KW-1185">Reference proteome</keyword>
<dbReference type="InterPro" id="IPR003717">
    <property type="entry name" value="RecO"/>
</dbReference>
<dbReference type="InterPro" id="IPR012340">
    <property type="entry name" value="NA-bd_OB-fold"/>
</dbReference>
<sequence>MSGSVKTEGIVLRSMRYGEADRILHLYTPDRGRVSAIAKGVRKAKSRFGGRLEPFFQLNLVLYEGRSDLMTVTSVETIAAYPRLREDAAALDGAARACEAVARLFDDGEPHAGVYHLLANELALLNREPQRAGRANSLAFRLKLLLAAGFAPHLAACASCGEREHLVGFSGAAGGVVCGACEASAFPLAEEAHAFMVAALGRPLAETPEAPPLALAQAERAITETLEHHAHLRLRPVGTR</sequence>
<dbReference type="SUPFAM" id="SSF57863">
    <property type="entry name" value="ArfGap/RecO-like zinc finger"/>
    <property type="match status" value="1"/>
</dbReference>
<keyword evidence="5 8" id="KW-0233">DNA recombination</keyword>
<dbReference type="HAMAP" id="MF_00201">
    <property type="entry name" value="RecO"/>
    <property type="match status" value="1"/>
</dbReference>
<name>A0ABT4RPP9_9ACTN</name>
<evidence type="ECO:0000313" key="11">
    <source>
        <dbReference type="Proteomes" id="UP001147700"/>
    </source>
</evidence>
<feature type="domain" description="DNA replication/recombination mediator RecO N-terminal" evidence="9">
    <location>
        <begin position="1"/>
        <end position="81"/>
    </location>
</feature>
<dbReference type="InterPro" id="IPR042242">
    <property type="entry name" value="RecO_C"/>
</dbReference>
<dbReference type="Proteomes" id="UP001147700">
    <property type="component" value="Unassembled WGS sequence"/>
</dbReference>
<evidence type="ECO:0000256" key="1">
    <source>
        <dbReference type="ARBA" id="ARBA00003065"/>
    </source>
</evidence>
<dbReference type="Pfam" id="PF11967">
    <property type="entry name" value="RecO_N"/>
    <property type="match status" value="1"/>
</dbReference>
<accession>A0ABT4RPP9</accession>
<dbReference type="InterPro" id="IPR022572">
    <property type="entry name" value="DNA_rep/recomb_RecO_N"/>
</dbReference>
<dbReference type="SUPFAM" id="SSF50249">
    <property type="entry name" value="Nucleic acid-binding proteins"/>
    <property type="match status" value="1"/>
</dbReference>
<evidence type="ECO:0000256" key="7">
    <source>
        <dbReference type="ARBA" id="ARBA00033409"/>
    </source>
</evidence>
<dbReference type="EMBL" id="JAPCID010000041">
    <property type="protein sequence ID" value="MDA0140544.1"/>
    <property type="molecule type" value="Genomic_DNA"/>
</dbReference>
<evidence type="ECO:0000256" key="8">
    <source>
        <dbReference type="HAMAP-Rule" id="MF_00201"/>
    </source>
</evidence>
<evidence type="ECO:0000256" key="2">
    <source>
        <dbReference type="ARBA" id="ARBA00007452"/>
    </source>
</evidence>
<proteinExistence type="inferred from homology"/>
<protein>
    <recommendedName>
        <fullName evidence="3 8">DNA repair protein RecO</fullName>
    </recommendedName>
    <alternativeName>
        <fullName evidence="7 8">Recombination protein O</fullName>
    </alternativeName>
</protein>
<dbReference type="Gene3D" id="2.40.50.140">
    <property type="entry name" value="Nucleic acid-binding proteins"/>
    <property type="match status" value="1"/>
</dbReference>
<evidence type="ECO:0000313" key="10">
    <source>
        <dbReference type="EMBL" id="MDA0140544.1"/>
    </source>
</evidence>
<organism evidence="10 11">
    <name type="scientific">Solirubrobacter deserti</name>
    <dbReference type="NCBI Taxonomy" id="2282478"/>
    <lineage>
        <taxon>Bacteria</taxon>
        <taxon>Bacillati</taxon>
        <taxon>Actinomycetota</taxon>
        <taxon>Thermoleophilia</taxon>
        <taxon>Solirubrobacterales</taxon>
        <taxon>Solirubrobacteraceae</taxon>
        <taxon>Solirubrobacter</taxon>
    </lineage>
</organism>
<comment type="function">
    <text evidence="1 8">Involved in DNA repair and RecF pathway recombination.</text>
</comment>
<evidence type="ECO:0000256" key="3">
    <source>
        <dbReference type="ARBA" id="ARBA00021310"/>
    </source>
</evidence>
<comment type="similarity">
    <text evidence="2 8">Belongs to the RecO family.</text>
</comment>
<comment type="caution">
    <text evidence="10">The sequence shown here is derived from an EMBL/GenBank/DDBJ whole genome shotgun (WGS) entry which is preliminary data.</text>
</comment>
<dbReference type="Gene3D" id="1.20.1440.120">
    <property type="entry name" value="Recombination protein O, C-terminal domain"/>
    <property type="match status" value="1"/>
</dbReference>